<evidence type="ECO:0000313" key="4">
    <source>
        <dbReference type="Proteomes" id="UP001500051"/>
    </source>
</evidence>
<name>A0ABP7DFX0_9ACTN</name>
<dbReference type="PIRSF" id="PIRSF030013">
    <property type="entry name" value="ThuA"/>
    <property type="match status" value="1"/>
</dbReference>
<dbReference type="Pfam" id="PF06283">
    <property type="entry name" value="ThuA"/>
    <property type="match status" value="1"/>
</dbReference>
<dbReference type="EMBL" id="BAAAYX010000005">
    <property type="protein sequence ID" value="GAA3704147.1"/>
    <property type="molecule type" value="Genomic_DNA"/>
</dbReference>
<accession>A0ABP7DFX0</accession>
<dbReference type="Proteomes" id="UP001500051">
    <property type="component" value="Unassembled WGS sequence"/>
</dbReference>
<dbReference type="Gene3D" id="3.40.50.880">
    <property type="match status" value="1"/>
</dbReference>
<gene>
    <name evidence="3" type="ORF">GCM10022204_21940</name>
</gene>
<evidence type="ECO:0000313" key="3">
    <source>
        <dbReference type="EMBL" id="GAA3704147.1"/>
    </source>
</evidence>
<dbReference type="RefSeq" id="WP_344812388.1">
    <property type="nucleotide sequence ID" value="NZ_BAAAYX010000005.1"/>
</dbReference>
<keyword evidence="4" id="KW-1185">Reference proteome</keyword>
<protein>
    <submittedName>
        <fullName evidence="3">Trehalose utilization protein ThuA</fullName>
    </submittedName>
</protein>
<evidence type="ECO:0000259" key="2">
    <source>
        <dbReference type="Pfam" id="PF06283"/>
    </source>
</evidence>
<organism evidence="3 4">
    <name type="scientific">Microlunatus aurantiacus</name>
    <dbReference type="NCBI Taxonomy" id="446786"/>
    <lineage>
        <taxon>Bacteria</taxon>
        <taxon>Bacillati</taxon>
        <taxon>Actinomycetota</taxon>
        <taxon>Actinomycetes</taxon>
        <taxon>Propionibacteriales</taxon>
        <taxon>Propionibacteriaceae</taxon>
        <taxon>Microlunatus</taxon>
    </lineage>
</organism>
<feature type="domain" description="ThuA-like" evidence="2">
    <location>
        <begin position="5"/>
        <end position="221"/>
    </location>
</feature>
<reference evidence="4" key="1">
    <citation type="journal article" date="2019" name="Int. J. Syst. Evol. Microbiol.">
        <title>The Global Catalogue of Microorganisms (GCM) 10K type strain sequencing project: providing services to taxonomists for standard genome sequencing and annotation.</title>
        <authorList>
            <consortium name="The Broad Institute Genomics Platform"/>
            <consortium name="The Broad Institute Genome Sequencing Center for Infectious Disease"/>
            <person name="Wu L."/>
            <person name="Ma J."/>
        </authorList>
    </citation>
    <scope>NUCLEOTIDE SEQUENCE [LARGE SCALE GENOMIC DNA]</scope>
    <source>
        <strain evidence="4">JCM 16548</strain>
    </source>
</reference>
<comment type="caution">
    <text evidence="3">The sequence shown here is derived from an EMBL/GenBank/DDBJ whole genome shotgun (WGS) entry which is preliminary data.</text>
</comment>
<dbReference type="SUPFAM" id="SSF52317">
    <property type="entry name" value="Class I glutamine amidotransferase-like"/>
    <property type="match status" value="1"/>
</dbReference>
<feature type="region of interest" description="Disordered" evidence="1">
    <location>
        <begin position="227"/>
        <end position="250"/>
    </location>
</feature>
<dbReference type="InterPro" id="IPR009381">
    <property type="entry name" value="Trehalose_catabolism_ThuA_prok"/>
</dbReference>
<evidence type="ECO:0000256" key="1">
    <source>
        <dbReference type="SAM" id="MobiDB-lite"/>
    </source>
</evidence>
<dbReference type="InterPro" id="IPR029062">
    <property type="entry name" value="Class_I_gatase-like"/>
</dbReference>
<proteinExistence type="predicted"/>
<dbReference type="InterPro" id="IPR029010">
    <property type="entry name" value="ThuA-like"/>
</dbReference>
<sequence length="250" mass="27547">MSRLRVTVWSENHHERHEPAIAALYPRGIHGAIAAALSVDRGLEVRTATQDEPEQGLGGGLLESTDVLLWWGHKVQGDVADAHAETVRRRVSEGMGFVALHSALNSKPFRAVIGTTGRSFGFRHGGRELVWTATAGHPIVQGIPHPVIVPDSEMYCEPFDVDQVEETVFISAFDGGEVFRSGLTFRRGRGKVFYFGPGHEEYPIYHDATIQQILRNATRWAAPEPRPTLVVPTAPRDRDKPVGWFAGSPS</sequence>